<gene>
    <name evidence="1" type="ORF">C1SCF055_LOCUS31046</name>
</gene>
<comment type="caution">
    <text evidence="1">The sequence shown here is derived from an EMBL/GenBank/DDBJ whole genome shotgun (WGS) entry which is preliminary data.</text>
</comment>
<dbReference type="Proteomes" id="UP001152797">
    <property type="component" value="Unassembled WGS sequence"/>
</dbReference>
<evidence type="ECO:0000313" key="1">
    <source>
        <dbReference type="EMBL" id="CAI4005312.1"/>
    </source>
</evidence>
<evidence type="ECO:0000313" key="3">
    <source>
        <dbReference type="EMBL" id="CAL4792624.1"/>
    </source>
</evidence>
<dbReference type="EMBL" id="CAMXCT020003602">
    <property type="protein sequence ID" value="CAL1158687.1"/>
    <property type="molecule type" value="Genomic_DNA"/>
</dbReference>
<name>A0A9P1DB27_9DINO</name>
<reference evidence="2" key="2">
    <citation type="submission" date="2024-04" db="EMBL/GenBank/DDBJ databases">
        <authorList>
            <person name="Chen Y."/>
            <person name="Shah S."/>
            <person name="Dougan E. K."/>
            <person name="Thang M."/>
            <person name="Chan C."/>
        </authorList>
    </citation>
    <scope>NUCLEOTIDE SEQUENCE [LARGE SCALE GENOMIC DNA]</scope>
</reference>
<protein>
    <submittedName>
        <fullName evidence="3">Phosphatidylglycerophosphatase and protein-tyrosine phosphatase 1</fullName>
    </submittedName>
</protein>
<dbReference type="EMBL" id="CAMXCT030003602">
    <property type="protein sequence ID" value="CAL4792624.1"/>
    <property type="molecule type" value="Genomic_DNA"/>
</dbReference>
<sequence length="378" mass="42906">MLHFMLHVSALSIFRGAGRDESIKSVKLATNTTDAAGASTSADAARGVLSRAEVLEFVKELKRDPPDEEAVARQSVRLNNASPDLQRNLIDGDIVERLELLGAVANLGTIPGRPYAYAIHMVVFLEEYSKIIETLRDGETISDRAHELREVLLCFHRTGLSPDRLKLIYSHIERDFPQFEAAGALLPMPDAVSLCHTMLATGLSSPGAVAVLLRSALREPLIHVQDDSQELRLLKAIEMLIRVDFLYTQEQLPPEVTEYLALIRDLRFYDRELRRDTTLSYQLAFFLRKHGFPAKRKMLGPYALKVCDPEERINFEPVEERSWRFGMVEVPVARKKRHLEALGWRSIEVQATAWKGLDYDAKALYIRKLLKENELLTM</sequence>
<evidence type="ECO:0000313" key="4">
    <source>
        <dbReference type="Proteomes" id="UP001152797"/>
    </source>
</evidence>
<dbReference type="AlphaFoldDB" id="A0A9P1DB27"/>
<keyword evidence="4" id="KW-1185">Reference proteome</keyword>
<dbReference type="EMBL" id="CAMXCT010003602">
    <property type="protein sequence ID" value="CAI4005312.1"/>
    <property type="molecule type" value="Genomic_DNA"/>
</dbReference>
<organism evidence="1">
    <name type="scientific">Cladocopium goreaui</name>
    <dbReference type="NCBI Taxonomy" id="2562237"/>
    <lineage>
        <taxon>Eukaryota</taxon>
        <taxon>Sar</taxon>
        <taxon>Alveolata</taxon>
        <taxon>Dinophyceae</taxon>
        <taxon>Suessiales</taxon>
        <taxon>Symbiodiniaceae</taxon>
        <taxon>Cladocopium</taxon>
    </lineage>
</organism>
<evidence type="ECO:0000313" key="2">
    <source>
        <dbReference type="EMBL" id="CAL1158687.1"/>
    </source>
</evidence>
<reference evidence="1" key="1">
    <citation type="submission" date="2022-10" db="EMBL/GenBank/DDBJ databases">
        <authorList>
            <person name="Chen Y."/>
            <person name="Dougan E. K."/>
            <person name="Chan C."/>
            <person name="Rhodes N."/>
            <person name="Thang M."/>
        </authorList>
    </citation>
    <scope>NUCLEOTIDE SEQUENCE</scope>
</reference>
<dbReference type="OrthoDB" id="273181at2759"/>
<proteinExistence type="predicted"/>
<accession>A0A9P1DB27</accession>